<feature type="signal peptide" evidence="2">
    <location>
        <begin position="1"/>
        <end position="26"/>
    </location>
</feature>
<keyword evidence="4" id="KW-1185">Reference proteome</keyword>
<feature type="region of interest" description="Disordered" evidence="1">
    <location>
        <begin position="230"/>
        <end position="249"/>
    </location>
</feature>
<evidence type="ECO:0000313" key="4">
    <source>
        <dbReference type="Proteomes" id="UP001215598"/>
    </source>
</evidence>
<reference evidence="3" key="1">
    <citation type="submission" date="2023-03" db="EMBL/GenBank/DDBJ databases">
        <title>Massive genome expansion in bonnet fungi (Mycena s.s.) driven by repeated elements and novel gene families across ecological guilds.</title>
        <authorList>
            <consortium name="Lawrence Berkeley National Laboratory"/>
            <person name="Harder C.B."/>
            <person name="Miyauchi S."/>
            <person name="Viragh M."/>
            <person name="Kuo A."/>
            <person name="Thoen E."/>
            <person name="Andreopoulos B."/>
            <person name="Lu D."/>
            <person name="Skrede I."/>
            <person name="Drula E."/>
            <person name="Henrissat B."/>
            <person name="Morin E."/>
            <person name="Kohler A."/>
            <person name="Barry K."/>
            <person name="LaButti K."/>
            <person name="Morin E."/>
            <person name="Salamov A."/>
            <person name="Lipzen A."/>
            <person name="Mereny Z."/>
            <person name="Hegedus B."/>
            <person name="Baldrian P."/>
            <person name="Stursova M."/>
            <person name="Weitz H."/>
            <person name="Taylor A."/>
            <person name="Grigoriev I.V."/>
            <person name="Nagy L.G."/>
            <person name="Martin F."/>
            <person name="Kauserud H."/>
        </authorList>
    </citation>
    <scope>NUCLEOTIDE SEQUENCE</scope>
    <source>
        <strain evidence="3">CBHHK182m</strain>
    </source>
</reference>
<comment type="caution">
    <text evidence="3">The sequence shown here is derived from an EMBL/GenBank/DDBJ whole genome shotgun (WGS) entry which is preliminary data.</text>
</comment>
<proteinExistence type="predicted"/>
<gene>
    <name evidence="3" type="ORF">B0H16DRAFT_1690605</name>
</gene>
<organism evidence="3 4">
    <name type="scientific">Mycena metata</name>
    <dbReference type="NCBI Taxonomy" id="1033252"/>
    <lineage>
        <taxon>Eukaryota</taxon>
        <taxon>Fungi</taxon>
        <taxon>Dikarya</taxon>
        <taxon>Basidiomycota</taxon>
        <taxon>Agaricomycotina</taxon>
        <taxon>Agaricomycetes</taxon>
        <taxon>Agaricomycetidae</taxon>
        <taxon>Agaricales</taxon>
        <taxon>Marasmiineae</taxon>
        <taxon>Mycenaceae</taxon>
        <taxon>Mycena</taxon>
    </lineage>
</organism>
<accession>A0AAD7IZR6</accession>
<feature type="compositionally biased region" description="Basic and acidic residues" evidence="1">
    <location>
        <begin position="230"/>
        <end position="244"/>
    </location>
</feature>
<keyword evidence="2" id="KW-0732">Signal</keyword>
<dbReference type="EMBL" id="JARKIB010000053">
    <property type="protein sequence ID" value="KAJ7754030.1"/>
    <property type="molecule type" value="Genomic_DNA"/>
</dbReference>
<evidence type="ECO:0000256" key="2">
    <source>
        <dbReference type="SAM" id="SignalP"/>
    </source>
</evidence>
<sequence length="388" mass="41901">MRMGGTFAQALQLAALIQIQIQSSESTLCVKDPTAESRQVGKAARTLVTIPACALAENRGQAVSRGHGAAPAGVVVRRWMEMGAWGGIYGNEDEGDGERRAGQEGGEEGVTIVRMERRREDAVGREHNIRVGGRRGQTGMKTAETWTAAAIPGRRRQFRVRRGMSGGRQGRVLDFVVADVVRVEVLRGGDERIESDKGSGDGGLERGGPGKAGVGGRVCYGAGWRRGREGLEKQKKGKNESVDGREEEDEFRPMVMTMLTFYVTLLLRPPPLPPPASAPAPAASACKPLFDVMTIFSQHQCHLRVHRRPLQARPAGSCLEAECRPAEAQAALAAQFANCDPRAYPHSWSAFPSRGVLGCFSSSESQLLFVFALGAPILRLRVRTCASN</sequence>
<feature type="chain" id="PRO_5042089842" evidence="2">
    <location>
        <begin position="27"/>
        <end position="388"/>
    </location>
</feature>
<protein>
    <submittedName>
        <fullName evidence="3">Uncharacterized protein</fullName>
    </submittedName>
</protein>
<evidence type="ECO:0000256" key="1">
    <source>
        <dbReference type="SAM" id="MobiDB-lite"/>
    </source>
</evidence>
<dbReference type="AlphaFoldDB" id="A0AAD7IZR6"/>
<evidence type="ECO:0000313" key="3">
    <source>
        <dbReference type="EMBL" id="KAJ7754030.1"/>
    </source>
</evidence>
<name>A0AAD7IZR6_9AGAR</name>
<dbReference type="Proteomes" id="UP001215598">
    <property type="component" value="Unassembled WGS sequence"/>
</dbReference>